<dbReference type="EMBL" id="HBNS01022611">
    <property type="protein sequence ID" value="CAE4612929.1"/>
    <property type="molecule type" value="Transcribed_RNA"/>
</dbReference>
<organism evidence="2">
    <name type="scientific">Ditylum brightwellii</name>
    <dbReference type="NCBI Taxonomy" id="49249"/>
    <lineage>
        <taxon>Eukaryota</taxon>
        <taxon>Sar</taxon>
        <taxon>Stramenopiles</taxon>
        <taxon>Ochrophyta</taxon>
        <taxon>Bacillariophyta</taxon>
        <taxon>Mediophyceae</taxon>
        <taxon>Lithodesmiophycidae</taxon>
        <taxon>Lithodesmiales</taxon>
        <taxon>Lithodesmiaceae</taxon>
        <taxon>Ditylum</taxon>
    </lineage>
</organism>
<reference evidence="2" key="1">
    <citation type="submission" date="2021-01" db="EMBL/GenBank/DDBJ databases">
        <authorList>
            <person name="Corre E."/>
            <person name="Pelletier E."/>
            <person name="Niang G."/>
            <person name="Scheremetjew M."/>
            <person name="Finn R."/>
            <person name="Kale V."/>
            <person name="Holt S."/>
            <person name="Cochrane G."/>
            <person name="Meng A."/>
            <person name="Brown T."/>
            <person name="Cohen L."/>
        </authorList>
    </citation>
    <scope>NUCLEOTIDE SEQUENCE</scope>
    <source>
        <strain evidence="2">GSO104</strain>
    </source>
</reference>
<evidence type="ECO:0000313" key="2">
    <source>
        <dbReference type="EMBL" id="CAE4612927.1"/>
    </source>
</evidence>
<feature type="chain" id="PRO_5036394130" evidence="1">
    <location>
        <begin position="18"/>
        <end position="121"/>
    </location>
</feature>
<feature type="signal peptide" evidence="1">
    <location>
        <begin position="1"/>
        <end position="17"/>
    </location>
</feature>
<dbReference type="AlphaFoldDB" id="A0A6V2GA98"/>
<proteinExistence type="predicted"/>
<evidence type="ECO:0000256" key="1">
    <source>
        <dbReference type="SAM" id="SignalP"/>
    </source>
</evidence>
<evidence type="ECO:0000313" key="3">
    <source>
        <dbReference type="EMBL" id="CAE4612929.1"/>
    </source>
</evidence>
<dbReference type="EMBL" id="HBNS01022610">
    <property type="protein sequence ID" value="CAE4612927.1"/>
    <property type="molecule type" value="Transcribed_RNA"/>
</dbReference>
<sequence>MKLSVIFVSLCVAIALAVEEGTIVCTPNGGLLWVQNPAELCRVSYGFTIPRRLVPYSCSSGARAACCSGTSDGEISPGQGLGTCTPGIDGGPLTSGAISSTGGYAKTIIATLVVAAAIFMS</sequence>
<gene>
    <name evidence="2" type="ORF">DBRI00130_LOCUS17870</name>
    <name evidence="3" type="ORF">DBRI00130_LOCUS17871</name>
</gene>
<accession>A0A6V2GA98</accession>
<protein>
    <submittedName>
        <fullName evidence="2">Uncharacterized protein</fullName>
    </submittedName>
</protein>
<name>A0A6V2GA98_9STRA</name>
<keyword evidence="1" id="KW-0732">Signal</keyword>